<protein>
    <submittedName>
        <fullName evidence="2">Uncharacterized protein</fullName>
    </submittedName>
</protein>
<organism evidence="2 3">
    <name type="scientific">Roseomonas mucosa</name>
    <dbReference type="NCBI Taxonomy" id="207340"/>
    <lineage>
        <taxon>Bacteria</taxon>
        <taxon>Pseudomonadati</taxon>
        <taxon>Pseudomonadota</taxon>
        <taxon>Alphaproteobacteria</taxon>
        <taxon>Acetobacterales</taxon>
        <taxon>Roseomonadaceae</taxon>
        <taxon>Roseomonas</taxon>
    </lineage>
</organism>
<sequence>MAEGETRAPMRRWAADMQMYPMYPIRLALVASILGAPLPTRTTAGSAQGGTTQQEETALPAALGEPSLQRSDDAPPSRAARL</sequence>
<evidence type="ECO:0000256" key="1">
    <source>
        <dbReference type="SAM" id="MobiDB-lite"/>
    </source>
</evidence>
<dbReference type="AlphaFoldDB" id="A0A379N290"/>
<reference evidence="2 3" key="1">
    <citation type="submission" date="2018-06" db="EMBL/GenBank/DDBJ databases">
        <authorList>
            <consortium name="Pathogen Informatics"/>
            <person name="Doyle S."/>
        </authorList>
    </citation>
    <scope>NUCLEOTIDE SEQUENCE [LARGE SCALE GENOMIC DNA]</scope>
    <source>
        <strain evidence="2 3">NCTC13291</strain>
    </source>
</reference>
<feature type="region of interest" description="Disordered" evidence="1">
    <location>
        <begin position="39"/>
        <end position="82"/>
    </location>
</feature>
<proteinExistence type="predicted"/>
<name>A0A379N290_9PROT</name>
<accession>A0A379N290</accession>
<feature type="compositionally biased region" description="Low complexity" evidence="1">
    <location>
        <begin position="40"/>
        <end position="58"/>
    </location>
</feature>
<gene>
    <name evidence="2" type="ORF">NCTC13291_02170</name>
</gene>
<evidence type="ECO:0000313" key="2">
    <source>
        <dbReference type="EMBL" id="SUE40603.1"/>
    </source>
</evidence>
<dbReference type="EMBL" id="UGVN01000001">
    <property type="protein sequence ID" value="SUE40603.1"/>
    <property type="molecule type" value="Genomic_DNA"/>
</dbReference>
<dbReference type="Proteomes" id="UP000254919">
    <property type="component" value="Unassembled WGS sequence"/>
</dbReference>
<evidence type="ECO:0000313" key="3">
    <source>
        <dbReference type="Proteomes" id="UP000254919"/>
    </source>
</evidence>